<reference evidence="2" key="1">
    <citation type="journal article" date="2019" name="Int. J. Syst. Evol. Microbiol.">
        <title>The Global Catalogue of Microorganisms (GCM) 10K type strain sequencing project: providing services to taxonomists for standard genome sequencing and annotation.</title>
        <authorList>
            <consortium name="The Broad Institute Genomics Platform"/>
            <consortium name="The Broad Institute Genome Sequencing Center for Infectious Disease"/>
            <person name="Wu L."/>
            <person name="Ma J."/>
        </authorList>
    </citation>
    <scope>NUCLEOTIDE SEQUENCE [LARGE SCALE GENOMIC DNA]</scope>
    <source>
        <strain evidence="2">CCM 8391</strain>
    </source>
</reference>
<keyword evidence="2" id="KW-1185">Reference proteome</keyword>
<sequence>MSTGAPAVRSAVAAAERGRLRINPTVLRKIVEHTADQVPGTLRNARTLAGIEVGTTGASARISPAGGVPAGLDVHLELALGYPGDVRAVIAAVRTRVEHQLWRLAEHRLRSLVVTVTGLRGLPAPPRLG</sequence>
<proteinExistence type="predicted"/>
<comment type="caution">
    <text evidence="1">The sequence shown here is derived from an EMBL/GenBank/DDBJ whole genome shotgun (WGS) entry which is preliminary data.</text>
</comment>
<dbReference type="Proteomes" id="UP001596302">
    <property type="component" value="Unassembled WGS sequence"/>
</dbReference>
<accession>A0ABW1J2K6</accession>
<evidence type="ECO:0000313" key="1">
    <source>
        <dbReference type="EMBL" id="MFC5994879.1"/>
    </source>
</evidence>
<dbReference type="EMBL" id="JBHSQW010000025">
    <property type="protein sequence ID" value="MFC5994879.1"/>
    <property type="molecule type" value="Genomic_DNA"/>
</dbReference>
<dbReference type="RefSeq" id="WP_379584896.1">
    <property type="nucleotide sequence ID" value="NZ_JBHSQW010000025.1"/>
</dbReference>
<organism evidence="1 2">
    <name type="scientific">Pseudonocardia hispaniensis</name>
    <dbReference type="NCBI Taxonomy" id="904933"/>
    <lineage>
        <taxon>Bacteria</taxon>
        <taxon>Bacillati</taxon>
        <taxon>Actinomycetota</taxon>
        <taxon>Actinomycetes</taxon>
        <taxon>Pseudonocardiales</taxon>
        <taxon>Pseudonocardiaceae</taxon>
        <taxon>Pseudonocardia</taxon>
    </lineage>
</organism>
<protein>
    <recommendedName>
        <fullName evidence="3">Alkaline shock family protein YloU</fullName>
    </recommendedName>
</protein>
<evidence type="ECO:0000313" key="2">
    <source>
        <dbReference type="Proteomes" id="UP001596302"/>
    </source>
</evidence>
<gene>
    <name evidence="1" type="ORF">ACFQE5_11730</name>
</gene>
<evidence type="ECO:0008006" key="3">
    <source>
        <dbReference type="Google" id="ProtNLM"/>
    </source>
</evidence>
<name>A0ABW1J2K6_9PSEU</name>